<dbReference type="AlphaFoldDB" id="A0A2K5ASD0"/>
<dbReference type="KEGG" id="ncv:NCAV_1384"/>
<keyword evidence="2" id="KW-1185">Reference proteome</keyword>
<dbReference type="EMBL" id="LT981265">
    <property type="protein sequence ID" value="SPC34550.1"/>
    <property type="molecule type" value="Genomic_DNA"/>
</dbReference>
<evidence type="ECO:0000313" key="2">
    <source>
        <dbReference type="Proteomes" id="UP000236248"/>
    </source>
</evidence>
<organism evidence="1 2">
    <name type="scientific">Candidatus Nitrosocaldus cavascurensis</name>
    <dbReference type="NCBI Taxonomy" id="2058097"/>
    <lineage>
        <taxon>Archaea</taxon>
        <taxon>Nitrososphaerota</taxon>
        <taxon>Nitrososphaeria</taxon>
        <taxon>Candidatus Nitrosocaldales</taxon>
        <taxon>Candidatus Nitrosocaldaceae</taxon>
        <taxon>Candidatus Nitrosocaldus</taxon>
    </lineage>
</organism>
<sequence>MIPYSNHYIDLLIGSIDSKLEHKKPSYGYQAEYTLILLEPYTQLFSLRLKQLEINSVIPIEMNMSIF</sequence>
<reference evidence="2" key="1">
    <citation type="submission" date="2018-01" db="EMBL/GenBank/DDBJ databases">
        <authorList>
            <person name="Kerou L M."/>
        </authorList>
    </citation>
    <scope>NUCLEOTIDE SEQUENCE [LARGE SCALE GENOMIC DNA]</scope>
    <source>
        <strain evidence="2">SCU2</strain>
    </source>
</reference>
<gene>
    <name evidence="1" type="ORF">NCAV_1384</name>
</gene>
<proteinExistence type="predicted"/>
<name>A0A2K5ASD0_9ARCH</name>
<dbReference type="Proteomes" id="UP000236248">
    <property type="component" value="Chromosome NCAV"/>
</dbReference>
<accession>A0A2K5ASD0</accession>
<evidence type="ECO:0000313" key="1">
    <source>
        <dbReference type="EMBL" id="SPC34550.1"/>
    </source>
</evidence>
<protein>
    <submittedName>
        <fullName evidence="1">Uncharacterized protein</fullName>
    </submittedName>
</protein>